<dbReference type="RefSeq" id="WP_311634132.1">
    <property type="nucleotide sequence ID" value="NZ_JAVRFF010000003.1"/>
</dbReference>
<dbReference type="Gene3D" id="1.25.40.10">
    <property type="entry name" value="Tetratricopeptide repeat domain"/>
    <property type="match status" value="1"/>
</dbReference>
<dbReference type="SUPFAM" id="SSF48452">
    <property type="entry name" value="TPR-like"/>
    <property type="match status" value="1"/>
</dbReference>
<dbReference type="EMBL" id="JAVRFF010000003">
    <property type="protein sequence ID" value="MDT0471323.1"/>
    <property type="molecule type" value="Genomic_DNA"/>
</dbReference>
<evidence type="ECO:0000313" key="1">
    <source>
        <dbReference type="EMBL" id="MDT0471323.1"/>
    </source>
</evidence>
<proteinExistence type="predicted"/>
<protein>
    <submittedName>
        <fullName evidence="1">Tetratricopeptide repeat protein</fullName>
    </submittedName>
</protein>
<organism evidence="1 2">
    <name type="scientific">Streptomyces hintoniae</name>
    <dbReference type="NCBI Taxonomy" id="3075521"/>
    <lineage>
        <taxon>Bacteria</taxon>
        <taxon>Bacillati</taxon>
        <taxon>Actinomycetota</taxon>
        <taxon>Actinomycetes</taxon>
        <taxon>Kitasatosporales</taxon>
        <taxon>Streptomycetaceae</taxon>
        <taxon>Streptomyces</taxon>
    </lineage>
</organism>
<accession>A0ABU2UDI7</accession>
<sequence length="131" mass="14213">MAIEEGGALLSLPAECDRLLGPDHTVAIGAAHNHAWALYLLGRFEEADEEIRRVADAYVRRFGPEYPIVLAARQLSARTRAALGHPDAAVELMTEVVARRERALGPGHPFTVAGRRLLDDLASGNWRPPGA</sequence>
<name>A0ABU2UDI7_9ACTN</name>
<evidence type="ECO:0000313" key="2">
    <source>
        <dbReference type="Proteomes" id="UP001180489"/>
    </source>
</evidence>
<dbReference type="InterPro" id="IPR011990">
    <property type="entry name" value="TPR-like_helical_dom_sf"/>
</dbReference>
<keyword evidence="2" id="KW-1185">Reference proteome</keyword>
<gene>
    <name evidence="1" type="ORF">RM863_04145</name>
</gene>
<reference evidence="1" key="1">
    <citation type="submission" date="2024-05" db="EMBL/GenBank/DDBJ databases">
        <title>30 novel species of actinomycetes from the DSMZ collection.</title>
        <authorList>
            <person name="Nouioui I."/>
        </authorList>
    </citation>
    <scope>NUCLEOTIDE SEQUENCE</scope>
    <source>
        <strain evidence="1">DSM 41014</strain>
    </source>
</reference>
<dbReference type="Proteomes" id="UP001180489">
    <property type="component" value="Unassembled WGS sequence"/>
</dbReference>
<dbReference type="Pfam" id="PF13424">
    <property type="entry name" value="TPR_12"/>
    <property type="match status" value="1"/>
</dbReference>
<comment type="caution">
    <text evidence="1">The sequence shown here is derived from an EMBL/GenBank/DDBJ whole genome shotgun (WGS) entry which is preliminary data.</text>
</comment>